<dbReference type="EMBL" id="QJKJ01001443">
    <property type="protein sequence ID" value="RDY07551.1"/>
    <property type="molecule type" value="Genomic_DNA"/>
</dbReference>
<evidence type="ECO:0000313" key="2">
    <source>
        <dbReference type="Proteomes" id="UP000257109"/>
    </source>
</evidence>
<gene>
    <name evidence="1" type="ORF">CR513_08327</name>
</gene>
<protein>
    <submittedName>
        <fullName evidence="1">Uncharacterized protein</fullName>
    </submittedName>
</protein>
<evidence type="ECO:0000313" key="1">
    <source>
        <dbReference type="EMBL" id="RDY07551.1"/>
    </source>
</evidence>
<dbReference type="Proteomes" id="UP000257109">
    <property type="component" value="Unassembled WGS sequence"/>
</dbReference>
<name>A0A371HXL7_MUCPR</name>
<dbReference type="AlphaFoldDB" id="A0A371HXL7"/>
<comment type="caution">
    <text evidence="1">The sequence shown here is derived from an EMBL/GenBank/DDBJ whole genome shotgun (WGS) entry which is preliminary data.</text>
</comment>
<proteinExistence type="predicted"/>
<sequence>MLCFSLGGKKAETIYASPYYMTHCQNGPLQVHFRKANVDRVDSTLGEPWLNNKPITLSMNTTLSYMNS</sequence>
<accession>A0A371HXL7</accession>
<reference evidence="1" key="1">
    <citation type="submission" date="2018-05" db="EMBL/GenBank/DDBJ databases">
        <title>Draft genome of Mucuna pruriens seed.</title>
        <authorList>
            <person name="Nnadi N.E."/>
            <person name="Vos R."/>
            <person name="Hasami M.H."/>
            <person name="Devisetty U.K."/>
            <person name="Aguiy J.C."/>
        </authorList>
    </citation>
    <scope>NUCLEOTIDE SEQUENCE [LARGE SCALE GENOMIC DNA]</scope>
    <source>
        <strain evidence="1">JCA_2017</strain>
    </source>
</reference>
<keyword evidence="2" id="KW-1185">Reference proteome</keyword>
<organism evidence="1 2">
    <name type="scientific">Mucuna pruriens</name>
    <name type="common">Velvet bean</name>
    <name type="synonym">Dolichos pruriens</name>
    <dbReference type="NCBI Taxonomy" id="157652"/>
    <lineage>
        <taxon>Eukaryota</taxon>
        <taxon>Viridiplantae</taxon>
        <taxon>Streptophyta</taxon>
        <taxon>Embryophyta</taxon>
        <taxon>Tracheophyta</taxon>
        <taxon>Spermatophyta</taxon>
        <taxon>Magnoliopsida</taxon>
        <taxon>eudicotyledons</taxon>
        <taxon>Gunneridae</taxon>
        <taxon>Pentapetalae</taxon>
        <taxon>rosids</taxon>
        <taxon>fabids</taxon>
        <taxon>Fabales</taxon>
        <taxon>Fabaceae</taxon>
        <taxon>Papilionoideae</taxon>
        <taxon>50 kb inversion clade</taxon>
        <taxon>NPAAA clade</taxon>
        <taxon>indigoferoid/millettioid clade</taxon>
        <taxon>Phaseoleae</taxon>
        <taxon>Mucuna</taxon>
    </lineage>
</organism>
<feature type="non-terminal residue" evidence="1">
    <location>
        <position position="68"/>
    </location>
</feature>